<dbReference type="InterPro" id="IPR009100">
    <property type="entry name" value="AcylCoA_DH/oxidase_NM_dom_sf"/>
</dbReference>
<dbReference type="InterPro" id="IPR037069">
    <property type="entry name" value="AcylCoA_DH/ox_N_sf"/>
</dbReference>
<dbReference type="GO" id="GO:0003995">
    <property type="term" value="F:acyl-CoA dehydrogenase activity"/>
    <property type="evidence" value="ECO:0007669"/>
    <property type="project" value="TreeGrafter"/>
</dbReference>
<feature type="domain" description="Acyl-CoA dehydrogenase/oxidase N-terminal" evidence="3">
    <location>
        <begin position="28"/>
        <end position="100"/>
    </location>
</feature>
<dbReference type="Proteomes" id="UP000606194">
    <property type="component" value="Unassembled WGS sequence"/>
</dbReference>
<feature type="domain" description="Acyl-CoA dehydrogenase C-terminal" evidence="4">
    <location>
        <begin position="248"/>
        <end position="377"/>
    </location>
</feature>
<name>A0A918GF33_9ACTN</name>
<dbReference type="InterPro" id="IPR046373">
    <property type="entry name" value="Acyl-CoA_Oxase/DH_mid-dom_sf"/>
</dbReference>
<dbReference type="RefSeq" id="WP_190154223.1">
    <property type="nucleotide sequence ID" value="NZ_BMTL01000059.1"/>
</dbReference>
<dbReference type="EMBL" id="BMTL01000059">
    <property type="protein sequence ID" value="GGS29347.1"/>
    <property type="molecule type" value="Genomic_DNA"/>
</dbReference>
<evidence type="ECO:0000313" key="5">
    <source>
        <dbReference type="EMBL" id="GGS29347.1"/>
    </source>
</evidence>
<dbReference type="InterPro" id="IPR013107">
    <property type="entry name" value="Acyl-CoA_DH_C"/>
</dbReference>
<dbReference type="PANTHER" id="PTHR48083:SF19">
    <property type="entry name" value="FLAVIN-DEPENDENT MONOOXYGENASE, OXYGENASE SUBUNIT HSAA"/>
    <property type="match status" value="1"/>
</dbReference>
<evidence type="ECO:0000256" key="1">
    <source>
        <dbReference type="ARBA" id="ARBA00023002"/>
    </source>
</evidence>
<keyword evidence="1" id="KW-0560">Oxidoreductase</keyword>
<dbReference type="Gene3D" id="2.40.110.10">
    <property type="entry name" value="Butyryl-CoA Dehydrogenase, subunit A, domain 2"/>
    <property type="match status" value="1"/>
</dbReference>
<dbReference type="Gene3D" id="1.10.540.10">
    <property type="entry name" value="Acyl-CoA dehydrogenase/oxidase, N-terminal domain"/>
    <property type="match status" value="1"/>
</dbReference>
<comment type="similarity">
    <text evidence="2">Belongs to the HpaH/HsaA monooxygenase family.</text>
</comment>
<dbReference type="AlphaFoldDB" id="A0A918GF33"/>
<dbReference type="GO" id="GO:0005737">
    <property type="term" value="C:cytoplasm"/>
    <property type="evidence" value="ECO:0007669"/>
    <property type="project" value="TreeGrafter"/>
</dbReference>
<dbReference type="Pfam" id="PF08028">
    <property type="entry name" value="Acyl-CoA_dh_2"/>
    <property type="match status" value="1"/>
</dbReference>
<sequence>MTAVTSEQVEETAAPAVDPAELVARARELAPLIRENAVKTEQDRRLAEEVVVALRDAGLFRLSTPTRFGGYDLKMSDLLATIAEVGKACGSAGWNLSIDTASTRFALNALPETALAEMFEGNPDAYVISTAHLSTTKAWRAEGGFRITGTFPWSSGCEIADWAYIPVVHVYDGDEQTADLVGVVVPMSDLKIERTWHTAGLAGSGTHTVVAEDVFVPERLAVPFSLTDLVGEDERDSMLIQGSAQSLAAIVGAAQGALEVTRQALDKKRPITYVNYEAAVDAPSVQLWFAEAAHLIESAHLHLREIGASLDGIPETQPVPWAERARIRMHQKSAQEKSRAGVEKLLDVVGGSAFALSNPLQRLWRDIAVMSRHTALNAPIIIEDYSRALLDIHPSVTLLY</sequence>
<reference evidence="5" key="2">
    <citation type="submission" date="2020-09" db="EMBL/GenBank/DDBJ databases">
        <authorList>
            <person name="Sun Q."/>
            <person name="Ohkuma M."/>
        </authorList>
    </citation>
    <scope>NUCLEOTIDE SEQUENCE</scope>
    <source>
        <strain evidence="5">JCM 4386</strain>
    </source>
</reference>
<keyword evidence="6" id="KW-1185">Reference proteome</keyword>
<comment type="caution">
    <text evidence="5">The sequence shown here is derived from an EMBL/GenBank/DDBJ whole genome shotgun (WGS) entry which is preliminary data.</text>
</comment>
<dbReference type="Gene3D" id="1.20.140.10">
    <property type="entry name" value="Butyryl-CoA Dehydrogenase, subunit A, domain 3"/>
    <property type="match status" value="1"/>
</dbReference>
<dbReference type="SUPFAM" id="SSF56645">
    <property type="entry name" value="Acyl-CoA dehydrogenase NM domain-like"/>
    <property type="match status" value="1"/>
</dbReference>
<dbReference type="GO" id="GO:0016712">
    <property type="term" value="F:oxidoreductase activity, acting on paired donors, with incorporation or reduction of molecular oxygen, reduced flavin or flavoprotein as one donor, and incorporation of one atom of oxygen"/>
    <property type="evidence" value="ECO:0007669"/>
    <property type="project" value="TreeGrafter"/>
</dbReference>
<dbReference type="SUPFAM" id="SSF47203">
    <property type="entry name" value="Acyl-CoA dehydrogenase C-terminal domain-like"/>
    <property type="match status" value="1"/>
</dbReference>
<dbReference type="GO" id="GO:0033539">
    <property type="term" value="P:fatty acid beta-oxidation using acyl-CoA dehydrogenase"/>
    <property type="evidence" value="ECO:0007669"/>
    <property type="project" value="TreeGrafter"/>
</dbReference>
<proteinExistence type="inferred from homology"/>
<dbReference type="GO" id="GO:0050660">
    <property type="term" value="F:flavin adenine dinucleotide binding"/>
    <property type="evidence" value="ECO:0007669"/>
    <property type="project" value="InterPro"/>
</dbReference>
<dbReference type="Pfam" id="PF02771">
    <property type="entry name" value="Acyl-CoA_dh_N"/>
    <property type="match status" value="1"/>
</dbReference>
<reference evidence="5" key="1">
    <citation type="journal article" date="2014" name="Int. J. Syst. Evol. Microbiol.">
        <title>Complete genome sequence of Corynebacterium casei LMG S-19264T (=DSM 44701T), isolated from a smear-ripened cheese.</title>
        <authorList>
            <consortium name="US DOE Joint Genome Institute (JGI-PGF)"/>
            <person name="Walter F."/>
            <person name="Albersmeier A."/>
            <person name="Kalinowski J."/>
            <person name="Ruckert C."/>
        </authorList>
    </citation>
    <scope>NUCLEOTIDE SEQUENCE</scope>
    <source>
        <strain evidence="5">JCM 4386</strain>
    </source>
</reference>
<dbReference type="InterPro" id="IPR013786">
    <property type="entry name" value="AcylCoA_DH/ox_N"/>
</dbReference>
<dbReference type="PIRSF" id="PIRSF016578">
    <property type="entry name" value="HsaA"/>
    <property type="match status" value="1"/>
</dbReference>
<evidence type="ECO:0000259" key="4">
    <source>
        <dbReference type="Pfam" id="PF08028"/>
    </source>
</evidence>
<accession>A0A918GF33</accession>
<evidence type="ECO:0000313" key="6">
    <source>
        <dbReference type="Proteomes" id="UP000606194"/>
    </source>
</evidence>
<gene>
    <name evidence="5" type="ORF">GCM10010269_80070</name>
</gene>
<protein>
    <submittedName>
        <fullName evidence="5">Acyl-CoA dehydrogenase</fullName>
    </submittedName>
</protein>
<dbReference type="InterPro" id="IPR036250">
    <property type="entry name" value="AcylCo_DH-like_C"/>
</dbReference>
<dbReference type="InterPro" id="IPR050741">
    <property type="entry name" value="Acyl-CoA_dehydrogenase"/>
</dbReference>
<dbReference type="PANTHER" id="PTHR48083">
    <property type="entry name" value="MEDIUM-CHAIN SPECIFIC ACYL-COA DEHYDROGENASE, MITOCHONDRIAL-RELATED"/>
    <property type="match status" value="1"/>
</dbReference>
<organism evidence="5 6">
    <name type="scientific">Streptomyces humidus</name>
    <dbReference type="NCBI Taxonomy" id="52259"/>
    <lineage>
        <taxon>Bacteria</taxon>
        <taxon>Bacillati</taxon>
        <taxon>Actinomycetota</taxon>
        <taxon>Actinomycetes</taxon>
        <taxon>Kitasatosporales</taxon>
        <taxon>Streptomycetaceae</taxon>
        <taxon>Streptomyces</taxon>
    </lineage>
</organism>
<evidence type="ECO:0000259" key="3">
    <source>
        <dbReference type="Pfam" id="PF02771"/>
    </source>
</evidence>
<evidence type="ECO:0000256" key="2">
    <source>
        <dbReference type="ARBA" id="ARBA00049661"/>
    </source>
</evidence>